<sequence length="447" mass="48990">MSAGVHDVVGVGVGPFNLGLACLAEPLPDLDCVFLEARGELAWHPGMLLEESTLQVPFLADLVTMADPTSPFSFLAFLKDTGRLYPFYVRESFYPLRREYDAYCRWAAGRLTSLRFHQRAEEVRHEVDGAGDTTYVVRAVDPRDGSVTEHRGRHLVLGVGTVPHVPAPLAAAAGPSWHSADYLAAREQLLTHDDVTVVGSGQSAAEVVSDLLVRMRPEAQLRWLTRSPRFYPMEYTKLTLELTSPEHSAHVRSLPPGRRRALLASHAPLHKGISADLVDRLHEQLYVRSLDVAAGRATAPLLVAATEVTGLEPTATGGHRLSLQQTESGQRWSTTTDALLLATGYRYEVPAFLAPVADRLRWDSEGRYDVADDFTVDDEHRVFVQNAELHTHGINAPDLGMGPWRSSVILERVLGHAPYPVEQRVAFQEFGVPACAEPAPAPSGVVA</sequence>
<proteinExistence type="inferred from homology"/>
<evidence type="ECO:0000256" key="2">
    <source>
        <dbReference type="ARBA" id="ARBA00004924"/>
    </source>
</evidence>
<dbReference type="Proteomes" id="UP000544110">
    <property type="component" value="Unassembled WGS sequence"/>
</dbReference>
<dbReference type="SUPFAM" id="SSF51905">
    <property type="entry name" value="FAD/NAD(P)-binding domain"/>
    <property type="match status" value="1"/>
</dbReference>
<evidence type="ECO:0000256" key="12">
    <source>
        <dbReference type="ARBA" id="ARBA00031158"/>
    </source>
</evidence>
<evidence type="ECO:0000256" key="8">
    <source>
        <dbReference type="ARBA" id="ARBA00022857"/>
    </source>
</evidence>
<evidence type="ECO:0000256" key="1">
    <source>
        <dbReference type="ARBA" id="ARBA00001974"/>
    </source>
</evidence>
<reference evidence="16 17" key="1">
    <citation type="submission" date="2020-07" db="EMBL/GenBank/DDBJ databases">
        <title>Sequencing the genomes of 1000 actinobacteria strains.</title>
        <authorList>
            <person name="Klenk H.-P."/>
        </authorList>
    </citation>
    <scope>NUCLEOTIDE SEQUENCE [LARGE SCALE GENOMIC DNA]</scope>
    <source>
        <strain evidence="16 17">DSM 24552</strain>
    </source>
</reference>
<comment type="cofactor">
    <cofactor evidence="1">
        <name>FAD</name>
        <dbReference type="ChEBI" id="CHEBI:57692"/>
    </cofactor>
</comment>
<comment type="pathway">
    <text evidence="2">Siderophore biosynthesis.</text>
</comment>
<dbReference type="Gene3D" id="3.50.50.60">
    <property type="entry name" value="FAD/NAD(P)-binding domain"/>
    <property type="match status" value="1"/>
</dbReference>
<protein>
    <recommendedName>
        <fullName evidence="5">L-lysine N6-monooxygenase MbtG</fullName>
        <ecNumber evidence="4">1.14.13.59</ecNumber>
    </recommendedName>
    <alternativeName>
        <fullName evidence="14">Lysine 6-N-hydroxylase</fullName>
    </alternativeName>
    <alternativeName>
        <fullName evidence="13">Lysine N6-hydroxylase</fullName>
    </alternativeName>
    <alternativeName>
        <fullName evidence="11">Lysine-N-oxygenase</fullName>
    </alternativeName>
    <alternativeName>
        <fullName evidence="12">Mycobactin synthase protein G</fullName>
    </alternativeName>
</protein>
<organism evidence="16 17">
    <name type="scientific">Nocardioides perillae</name>
    <dbReference type="NCBI Taxonomy" id="1119534"/>
    <lineage>
        <taxon>Bacteria</taxon>
        <taxon>Bacillati</taxon>
        <taxon>Actinomycetota</taxon>
        <taxon>Actinomycetes</taxon>
        <taxon>Propionibacteriales</taxon>
        <taxon>Nocardioidaceae</taxon>
        <taxon>Nocardioides</taxon>
    </lineage>
</organism>
<dbReference type="PANTHER" id="PTHR42802">
    <property type="entry name" value="MONOOXYGENASE"/>
    <property type="match status" value="1"/>
</dbReference>
<evidence type="ECO:0000256" key="13">
    <source>
        <dbReference type="ARBA" id="ARBA00032493"/>
    </source>
</evidence>
<evidence type="ECO:0000256" key="15">
    <source>
        <dbReference type="ARBA" id="ARBA00048407"/>
    </source>
</evidence>
<dbReference type="EC" id="1.14.13.59" evidence="4"/>
<keyword evidence="17" id="KW-1185">Reference proteome</keyword>
<evidence type="ECO:0000256" key="11">
    <source>
        <dbReference type="ARBA" id="ARBA00029939"/>
    </source>
</evidence>
<evidence type="ECO:0000256" key="9">
    <source>
        <dbReference type="ARBA" id="ARBA00023002"/>
    </source>
</evidence>
<dbReference type="GO" id="GO:0047091">
    <property type="term" value="F:L-lysine 6-monooxygenase (NADPH) activity"/>
    <property type="evidence" value="ECO:0007669"/>
    <property type="project" value="UniProtKB-EC"/>
</dbReference>
<keyword evidence="8" id="KW-0521">NADP</keyword>
<dbReference type="RefSeq" id="WP_179517994.1">
    <property type="nucleotide sequence ID" value="NZ_JACCAC010000001.1"/>
</dbReference>
<comment type="similarity">
    <text evidence="3">Belongs to the lysine N(6)-hydroxylase/L-ornithine N(5)-oxygenase family.</text>
</comment>
<evidence type="ECO:0000313" key="17">
    <source>
        <dbReference type="Proteomes" id="UP000544110"/>
    </source>
</evidence>
<evidence type="ECO:0000256" key="7">
    <source>
        <dbReference type="ARBA" id="ARBA00022827"/>
    </source>
</evidence>
<evidence type="ECO:0000256" key="14">
    <source>
        <dbReference type="ARBA" id="ARBA00032738"/>
    </source>
</evidence>
<dbReference type="AlphaFoldDB" id="A0A7Y9UV65"/>
<keyword evidence="10" id="KW-0503">Monooxygenase</keyword>
<gene>
    <name evidence="16" type="ORF">BJ989_001879</name>
</gene>
<dbReference type="InterPro" id="IPR025700">
    <property type="entry name" value="Lys/Orn_oxygenase"/>
</dbReference>
<evidence type="ECO:0000256" key="3">
    <source>
        <dbReference type="ARBA" id="ARBA00007588"/>
    </source>
</evidence>
<accession>A0A7Y9UV65</accession>
<dbReference type="Pfam" id="PF13434">
    <property type="entry name" value="Lys_Orn_oxgnase"/>
    <property type="match status" value="1"/>
</dbReference>
<comment type="catalytic activity">
    <reaction evidence="15">
        <text>L-lysine + NADPH + O2 = N(6)-hydroxy-L-lysine + NADP(+) + H2O</text>
        <dbReference type="Rhea" id="RHEA:23228"/>
        <dbReference type="ChEBI" id="CHEBI:15377"/>
        <dbReference type="ChEBI" id="CHEBI:15379"/>
        <dbReference type="ChEBI" id="CHEBI:32551"/>
        <dbReference type="ChEBI" id="CHEBI:57783"/>
        <dbReference type="ChEBI" id="CHEBI:57820"/>
        <dbReference type="ChEBI" id="CHEBI:58349"/>
        <dbReference type="EC" id="1.14.13.59"/>
    </reaction>
</comment>
<dbReference type="InterPro" id="IPR036188">
    <property type="entry name" value="FAD/NAD-bd_sf"/>
</dbReference>
<keyword evidence="9 16" id="KW-0560">Oxidoreductase</keyword>
<evidence type="ECO:0000256" key="10">
    <source>
        <dbReference type="ARBA" id="ARBA00023033"/>
    </source>
</evidence>
<keyword evidence="7" id="KW-0274">FAD</keyword>
<keyword evidence="6" id="KW-0285">Flavoprotein</keyword>
<name>A0A7Y9UV65_9ACTN</name>
<evidence type="ECO:0000256" key="6">
    <source>
        <dbReference type="ARBA" id="ARBA00022630"/>
    </source>
</evidence>
<comment type="caution">
    <text evidence="16">The sequence shown here is derived from an EMBL/GenBank/DDBJ whole genome shotgun (WGS) entry which is preliminary data.</text>
</comment>
<dbReference type="EMBL" id="JACCAC010000001">
    <property type="protein sequence ID" value="NYG55575.1"/>
    <property type="molecule type" value="Genomic_DNA"/>
</dbReference>
<evidence type="ECO:0000256" key="5">
    <source>
        <dbReference type="ARBA" id="ARBA00016406"/>
    </source>
</evidence>
<evidence type="ECO:0000256" key="4">
    <source>
        <dbReference type="ARBA" id="ARBA00013076"/>
    </source>
</evidence>
<dbReference type="PANTHER" id="PTHR42802:SF1">
    <property type="entry name" value="L-ORNITHINE N(5)-MONOOXYGENASE"/>
    <property type="match status" value="1"/>
</dbReference>
<evidence type="ECO:0000313" key="16">
    <source>
        <dbReference type="EMBL" id="NYG55575.1"/>
    </source>
</evidence>